<dbReference type="SUPFAM" id="SSF53474">
    <property type="entry name" value="alpha/beta-Hydrolases"/>
    <property type="match status" value="1"/>
</dbReference>
<dbReference type="InterPro" id="IPR000639">
    <property type="entry name" value="Epox_hydrolase-like"/>
</dbReference>
<dbReference type="Proteomes" id="UP001596547">
    <property type="component" value="Unassembled WGS sequence"/>
</dbReference>
<dbReference type="InterPro" id="IPR029058">
    <property type="entry name" value="AB_hydrolase_fold"/>
</dbReference>
<dbReference type="Pfam" id="PF00561">
    <property type="entry name" value="Abhydrolase_1"/>
    <property type="match status" value="1"/>
</dbReference>
<keyword evidence="4" id="KW-1185">Reference proteome</keyword>
<proteinExistence type="predicted"/>
<dbReference type="PRINTS" id="PR00412">
    <property type="entry name" value="EPOXHYDRLASE"/>
</dbReference>
<dbReference type="GeneID" id="79314134"/>
<reference evidence="3 4" key="1">
    <citation type="journal article" date="2019" name="Int. J. Syst. Evol. Microbiol.">
        <title>The Global Catalogue of Microorganisms (GCM) 10K type strain sequencing project: providing services to taxonomists for standard genome sequencing and annotation.</title>
        <authorList>
            <consortium name="The Broad Institute Genomics Platform"/>
            <consortium name="The Broad Institute Genome Sequencing Center for Infectious Disease"/>
            <person name="Wu L."/>
            <person name="Ma J."/>
        </authorList>
    </citation>
    <scope>NUCLEOTIDE SEQUENCE [LARGE SCALE GENOMIC DNA]</scope>
    <source>
        <strain evidence="3 4">PSR21</strain>
    </source>
</reference>
<dbReference type="Gene3D" id="3.40.50.1820">
    <property type="entry name" value="alpha/beta hydrolase"/>
    <property type="match status" value="1"/>
</dbReference>
<comment type="caution">
    <text evidence="3">The sequence shown here is derived from an EMBL/GenBank/DDBJ whole genome shotgun (WGS) entry which is preliminary data.</text>
</comment>
<feature type="domain" description="AB hydrolase-1" evidence="2">
    <location>
        <begin position="29"/>
        <end position="275"/>
    </location>
</feature>
<dbReference type="InterPro" id="IPR000073">
    <property type="entry name" value="AB_hydrolase_1"/>
</dbReference>
<keyword evidence="1 3" id="KW-0378">Hydrolase</keyword>
<evidence type="ECO:0000313" key="4">
    <source>
        <dbReference type="Proteomes" id="UP001596547"/>
    </source>
</evidence>
<dbReference type="AlphaFoldDB" id="A0ABD6A7P0"/>
<organism evidence="3 4">
    <name type="scientific">Halomarina halobia</name>
    <dbReference type="NCBI Taxonomy" id="3033386"/>
    <lineage>
        <taxon>Archaea</taxon>
        <taxon>Methanobacteriati</taxon>
        <taxon>Methanobacteriota</taxon>
        <taxon>Stenosarchaea group</taxon>
        <taxon>Halobacteria</taxon>
        <taxon>Halobacteriales</taxon>
        <taxon>Natronomonadaceae</taxon>
        <taxon>Halomarina</taxon>
    </lineage>
</organism>
<evidence type="ECO:0000256" key="1">
    <source>
        <dbReference type="ARBA" id="ARBA00022801"/>
    </source>
</evidence>
<dbReference type="GO" id="GO:0016787">
    <property type="term" value="F:hydrolase activity"/>
    <property type="evidence" value="ECO:0007669"/>
    <property type="project" value="UniProtKB-KW"/>
</dbReference>
<name>A0ABD6A7P0_9EURY</name>
<protein>
    <submittedName>
        <fullName evidence="3">Alpha/beta fold hydrolase</fullName>
    </submittedName>
</protein>
<accession>A0ABD6A7P0</accession>
<dbReference type="RefSeq" id="WP_276304582.1">
    <property type="nucleotide sequence ID" value="NZ_CP119992.1"/>
</dbReference>
<evidence type="ECO:0000313" key="3">
    <source>
        <dbReference type="EMBL" id="MFC7316152.1"/>
    </source>
</evidence>
<dbReference type="PANTHER" id="PTHR43329">
    <property type="entry name" value="EPOXIDE HYDROLASE"/>
    <property type="match status" value="1"/>
</dbReference>
<evidence type="ECO:0000259" key="2">
    <source>
        <dbReference type="Pfam" id="PF00561"/>
    </source>
</evidence>
<sequence>MDVDRGRTTANGVAFEYLRAGDRSGPLALCLHGFPDDAGSMTPLLEQFAATGYHAVAPYMRGYAPTGLAPDGDYSAGALGRDALALVDALDGDPAVLVGHDWGAAASYVAARIDPAAFETVVGMALPPRFVAAARERPRQWLRSWYMAAFQLPGAERLLRAGDFALVEFLWSTWSPGWDYSEARIESVKNTLNAPGTTAAALEYYRQFARDVLERGALRRDTRSGPPLDVDALVLAGTDDGCVGVELFDDAAAAFAGDCRVLRVRDAGHFIHRERPDVVASAVLDWCEARV</sequence>
<dbReference type="EMBL" id="JBHTBF010000002">
    <property type="protein sequence ID" value="MFC7316152.1"/>
    <property type="molecule type" value="Genomic_DNA"/>
</dbReference>
<gene>
    <name evidence="3" type="ORF">ACFQPE_04990</name>
</gene>